<keyword evidence="3" id="KW-1185">Reference proteome</keyword>
<feature type="region of interest" description="Disordered" evidence="1">
    <location>
        <begin position="240"/>
        <end position="263"/>
    </location>
</feature>
<name>A0AAE0ER79_9CHLO</name>
<feature type="non-terminal residue" evidence="2">
    <location>
        <position position="263"/>
    </location>
</feature>
<accession>A0AAE0ER79</accession>
<sequence length="263" mass="28766">MQSEEPVHSQEGGSAFWEDGLVATPNASGGAATSHSKAARFKDNPVENTSDATSCANYSPPTSSAYPSLPTEASLREYSQHRKDVANKMYGAKVGQISFESFQYPNEDFAPELTFIRFLAPAPHFTYKSRDRHAGHLKLRIATTVLNVGFNSSVFYTDADGYVVRKDDVSSSRIGRLMCDESTKDEDIVALDKRKFKGNGYVTPILSKELKLAVERKERGGIILVQQHVHCSGSKVPALPSPLRGAGTPSPFARSRHSLPLCE</sequence>
<comment type="caution">
    <text evidence="2">The sequence shown here is derived from an EMBL/GenBank/DDBJ whole genome shotgun (WGS) entry which is preliminary data.</text>
</comment>
<evidence type="ECO:0000256" key="1">
    <source>
        <dbReference type="SAM" id="MobiDB-lite"/>
    </source>
</evidence>
<reference evidence="2 3" key="1">
    <citation type="journal article" date="2015" name="Genome Biol. Evol.">
        <title>Comparative Genomics of a Bacterivorous Green Alga Reveals Evolutionary Causalities and Consequences of Phago-Mixotrophic Mode of Nutrition.</title>
        <authorList>
            <person name="Burns J.A."/>
            <person name="Paasch A."/>
            <person name="Narechania A."/>
            <person name="Kim E."/>
        </authorList>
    </citation>
    <scope>NUCLEOTIDE SEQUENCE [LARGE SCALE GENOMIC DNA]</scope>
    <source>
        <strain evidence="2 3">PLY_AMNH</strain>
    </source>
</reference>
<evidence type="ECO:0000313" key="3">
    <source>
        <dbReference type="Proteomes" id="UP001190700"/>
    </source>
</evidence>
<gene>
    <name evidence="2" type="ORF">CYMTET_52830</name>
</gene>
<evidence type="ECO:0000313" key="2">
    <source>
        <dbReference type="EMBL" id="KAK3237067.1"/>
    </source>
</evidence>
<feature type="compositionally biased region" description="Polar residues" evidence="1">
    <location>
        <begin position="46"/>
        <end position="66"/>
    </location>
</feature>
<organism evidence="2 3">
    <name type="scientific">Cymbomonas tetramitiformis</name>
    <dbReference type="NCBI Taxonomy" id="36881"/>
    <lineage>
        <taxon>Eukaryota</taxon>
        <taxon>Viridiplantae</taxon>
        <taxon>Chlorophyta</taxon>
        <taxon>Pyramimonadophyceae</taxon>
        <taxon>Pyramimonadales</taxon>
        <taxon>Pyramimonadaceae</taxon>
        <taxon>Cymbomonas</taxon>
    </lineage>
</organism>
<dbReference type="Proteomes" id="UP001190700">
    <property type="component" value="Unassembled WGS sequence"/>
</dbReference>
<dbReference type="AlphaFoldDB" id="A0AAE0ER79"/>
<dbReference type="EMBL" id="LGRX02034712">
    <property type="protein sequence ID" value="KAK3237067.1"/>
    <property type="molecule type" value="Genomic_DNA"/>
</dbReference>
<feature type="region of interest" description="Disordered" evidence="1">
    <location>
        <begin position="1"/>
        <end position="69"/>
    </location>
</feature>
<protein>
    <submittedName>
        <fullName evidence="2">Uncharacterized protein</fullName>
    </submittedName>
</protein>
<feature type="compositionally biased region" description="Polar residues" evidence="1">
    <location>
        <begin position="25"/>
        <end position="36"/>
    </location>
</feature>
<proteinExistence type="predicted"/>